<protein>
    <submittedName>
        <fullName evidence="4">GAF domain-containing protein</fullName>
    </submittedName>
</protein>
<keyword evidence="2" id="KW-1133">Transmembrane helix</keyword>
<dbReference type="InterPro" id="IPR029016">
    <property type="entry name" value="GAF-like_dom_sf"/>
</dbReference>
<dbReference type="Pfam" id="PF13185">
    <property type="entry name" value="GAF_2"/>
    <property type="match status" value="1"/>
</dbReference>
<keyword evidence="1" id="KW-0175">Coiled coil</keyword>
<organism evidence="4 5">
    <name type="scientific">Lacicoccus alkaliphilus DSM 16010</name>
    <dbReference type="NCBI Taxonomy" id="1123231"/>
    <lineage>
        <taxon>Bacteria</taxon>
        <taxon>Bacillati</taxon>
        <taxon>Bacillota</taxon>
        <taxon>Bacilli</taxon>
        <taxon>Bacillales</taxon>
        <taxon>Salinicoccaceae</taxon>
        <taxon>Lacicoccus</taxon>
    </lineage>
</organism>
<accession>A0A1M7IWK1</accession>
<proteinExistence type="predicted"/>
<keyword evidence="2" id="KW-0812">Transmembrane</keyword>
<name>A0A1M7IWK1_9BACL</name>
<evidence type="ECO:0000256" key="1">
    <source>
        <dbReference type="SAM" id="Coils"/>
    </source>
</evidence>
<dbReference type="SUPFAM" id="SSF55781">
    <property type="entry name" value="GAF domain-like"/>
    <property type="match status" value="1"/>
</dbReference>
<keyword evidence="5" id="KW-1185">Reference proteome</keyword>
<evidence type="ECO:0000313" key="4">
    <source>
        <dbReference type="EMBL" id="SHM45069.1"/>
    </source>
</evidence>
<sequence length="315" mass="35444">MSIKQLFSYVISLIFVVTALILVSAGASRVLEQTEVNVSYIGIIIMICTTAGFYTLIVEAARGFRSSAEKISIFGLSFHNPVYDPEFEEVPQAEVKNIKTDNEKLRQARADLEDLIEALLYELELKDAELEEIQYVSETYIRHHKNSSRLIRTLVGLLAEDKTDWLTEFYDNVLDESITVLHQDRSDKSSTLFMVDDGKLKMAAYHRVNFTSTVTRTFEYGEGFAGCIWKSGEVALVNDISESSYFEGDFSPNHNYGAIIGLPVKINRTVVGVLCIQSEGADGFIEEDVDTLKFYADICGLAYYYDNMNEKIDAG</sequence>
<dbReference type="STRING" id="1123231.SAMN02745189_02181"/>
<dbReference type="InterPro" id="IPR003018">
    <property type="entry name" value="GAF"/>
</dbReference>
<feature type="transmembrane region" description="Helical" evidence="2">
    <location>
        <begin position="7"/>
        <end position="26"/>
    </location>
</feature>
<gene>
    <name evidence="4" type="ORF">SAMN02745189_02181</name>
</gene>
<dbReference type="Gene3D" id="3.30.450.40">
    <property type="match status" value="1"/>
</dbReference>
<feature type="transmembrane region" description="Helical" evidence="2">
    <location>
        <begin position="38"/>
        <end position="57"/>
    </location>
</feature>
<dbReference type="Proteomes" id="UP000184206">
    <property type="component" value="Unassembled WGS sequence"/>
</dbReference>
<keyword evidence="2" id="KW-0472">Membrane</keyword>
<evidence type="ECO:0000259" key="3">
    <source>
        <dbReference type="Pfam" id="PF13185"/>
    </source>
</evidence>
<evidence type="ECO:0000256" key="2">
    <source>
        <dbReference type="SAM" id="Phobius"/>
    </source>
</evidence>
<dbReference type="AlphaFoldDB" id="A0A1M7IWK1"/>
<feature type="domain" description="GAF" evidence="3">
    <location>
        <begin position="166"/>
        <end position="302"/>
    </location>
</feature>
<dbReference type="EMBL" id="FRCF01000011">
    <property type="protein sequence ID" value="SHM45069.1"/>
    <property type="molecule type" value="Genomic_DNA"/>
</dbReference>
<dbReference type="RefSeq" id="WP_072710600.1">
    <property type="nucleotide sequence ID" value="NZ_FRCF01000011.1"/>
</dbReference>
<feature type="coiled-coil region" evidence="1">
    <location>
        <begin position="95"/>
        <end position="122"/>
    </location>
</feature>
<reference evidence="4 5" key="1">
    <citation type="submission" date="2016-11" db="EMBL/GenBank/DDBJ databases">
        <authorList>
            <person name="Jaros S."/>
            <person name="Januszkiewicz K."/>
            <person name="Wedrychowicz H."/>
        </authorList>
    </citation>
    <scope>NUCLEOTIDE SEQUENCE [LARGE SCALE GENOMIC DNA]</scope>
    <source>
        <strain evidence="4 5">DSM 16010</strain>
    </source>
</reference>
<evidence type="ECO:0000313" key="5">
    <source>
        <dbReference type="Proteomes" id="UP000184206"/>
    </source>
</evidence>